<dbReference type="EMBL" id="SRHU01000003">
    <property type="protein sequence ID" value="TFZ43260.1"/>
    <property type="molecule type" value="Genomic_DNA"/>
</dbReference>
<dbReference type="Proteomes" id="UP000296883">
    <property type="component" value="Chromosome"/>
</dbReference>
<reference evidence="2 4" key="2">
    <citation type="journal article" date="2020" name="Int. J. Syst. Evol. Microbiol.">
        <title>Vagococcus xieshaowenii sp. nov., isolated from snow finch (Montifringilla taczanowskii) cloacal content.</title>
        <authorList>
            <person name="Ge Y."/>
            <person name="Yang J."/>
            <person name="Lai X.H."/>
            <person name="Zhang G."/>
            <person name="Jin D."/>
            <person name="Lu S."/>
            <person name="Wang B."/>
            <person name="Huang Y."/>
            <person name="Huang Y."/>
            <person name="Ren Z."/>
            <person name="Zhang X."/>
            <person name="Xu J."/>
        </authorList>
    </citation>
    <scope>NUCLEOTIDE SEQUENCE [LARGE SCALE GENOMIC DNA]</scope>
    <source>
        <strain evidence="4">personal::cf-49</strain>
        <strain evidence="2">Personal::cf-49</strain>
    </source>
</reference>
<keyword evidence="1" id="KW-0472">Membrane</keyword>
<dbReference type="RefSeq" id="WP_135253394.1">
    <property type="nucleotide sequence ID" value="NZ_CP038865.1"/>
</dbReference>
<feature type="transmembrane region" description="Helical" evidence="1">
    <location>
        <begin position="50"/>
        <end position="66"/>
    </location>
</feature>
<dbReference type="Proteomes" id="UP000297725">
    <property type="component" value="Unassembled WGS sequence"/>
</dbReference>
<dbReference type="AlphaFoldDB" id="A0AAJ5EFW3"/>
<name>A0AAJ5EFW3_9ENTE</name>
<gene>
    <name evidence="3" type="ORF">E4031_00630</name>
    <name evidence="2" type="ORF">E4Z98_07815</name>
</gene>
<keyword evidence="1" id="KW-1133">Transmembrane helix</keyword>
<evidence type="ECO:0000313" key="2">
    <source>
        <dbReference type="EMBL" id="QCA29227.1"/>
    </source>
</evidence>
<evidence type="ECO:0000313" key="3">
    <source>
        <dbReference type="EMBL" id="TFZ43260.1"/>
    </source>
</evidence>
<evidence type="ECO:0000256" key="1">
    <source>
        <dbReference type="SAM" id="Phobius"/>
    </source>
</evidence>
<keyword evidence="1" id="KW-0812">Transmembrane</keyword>
<accession>A0AAJ5EFW3</accession>
<feature type="transmembrane region" description="Helical" evidence="1">
    <location>
        <begin position="17"/>
        <end position="38"/>
    </location>
</feature>
<organism evidence="3 5">
    <name type="scientific">Vagococcus xieshaowenii</name>
    <dbReference type="NCBI Taxonomy" id="2562451"/>
    <lineage>
        <taxon>Bacteria</taxon>
        <taxon>Bacillati</taxon>
        <taxon>Bacillota</taxon>
        <taxon>Bacilli</taxon>
        <taxon>Lactobacillales</taxon>
        <taxon>Enterococcaceae</taxon>
        <taxon>Vagococcus</taxon>
    </lineage>
</organism>
<reference evidence="3 5" key="1">
    <citation type="submission" date="2019-03" db="EMBL/GenBank/DDBJ databases">
        <title>Vagococcus sp. was isolated fron gut of Carduelis flavirostris.</title>
        <authorList>
            <person name="Ge Y."/>
        </authorList>
    </citation>
    <scope>NUCLEOTIDE SEQUENCE [LARGE SCALE GENOMIC DNA]</scope>
    <source>
        <strain evidence="3 5">CF-210</strain>
    </source>
</reference>
<protein>
    <submittedName>
        <fullName evidence="3">Uncharacterized protein</fullName>
    </submittedName>
</protein>
<sequence>MDVQMWLDGEVFVKQQLAWLVLLMLCFLFVIIFCLLYFIKSHPKQAKQTISSCLVVMLSLSVYIMVKVKRYHFYLDNIEKIPYVTQKFEKSLLVGDKNHEMTKITPKIKHIEALNSFVLYEREEVVVRDHLDYLGKNDPVCYIKFYHTVYNVSLDSALLHFDEGVEEPEIFAYTYVLKDKAFTKAGFYPNIGPIYYQLNIPASQKELIYENSGKTSQLKW</sequence>
<keyword evidence="4" id="KW-1185">Reference proteome</keyword>
<proteinExistence type="predicted"/>
<evidence type="ECO:0000313" key="4">
    <source>
        <dbReference type="Proteomes" id="UP000296883"/>
    </source>
</evidence>
<dbReference type="EMBL" id="CP038865">
    <property type="protein sequence ID" value="QCA29227.1"/>
    <property type="molecule type" value="Genomic_DNA"/>
</dbReference>
<evidence type="ECO:0000313" key="5">
    <source>
        <dbReference type="Proteomes" id="UP000297725"/>
    </source>
</evidence>